<dbReference type="InterPro" id="IPR051784">
    <property type="entry name" value="Nod_factor_ABC_transporter"/>
</dbReference>
<accession>A0ABT7SG21</accession>
<feature type="transmembrane region" description="Helical" evidence="6">
    <location>
        <begin position="192"/>
        <end position="214"/>
    </location>
</feature>
<proteinExistence type="inferred from homology"/>
<evidence type="ECO:0000259" key="7">
    <source>
        <dbReference type="PROSITE" id="PS51012"/>
    </source>
</evidence>
<keyword evidence="9" id="KW-1185">Reference proteome</keyword>
<evidence type="ECO:0000256" key="5">
    <source>
        <dbReference type="ARBA" id="ARBA00023251"/>
    </source>
</evidence>
<evidence type="ECO:0000256" key="4">
    <source>
        <dbReference type="ARBA" id="ARBA00023136"/>
    </source>
</evidence>
<sequence>MTATTLTTGPRATAPVPAAARPGVGDTFALVGRSLRHSTRQLDTVLISVLLPVMLLLMFVYVFGGAIDSTGRYVDFVVPGIILLTSGYGAAGTAVDVATDATGGIVDRFRSMPIRPTGVLTGHVAASLAKNAISTALVIGVALLVGFRGDASAGAWVAALGLVALWVLALTWVAVAIGLVASGPEAASGFTFAILFLPYVSSAFVAPATMPAVLETIAGYNPVTPVTDTVRGLLLGMPVSTGTWVAALAWCVGILVVGRAAAALLFRRAT</sequence>
<dbReference type="Pfam" id="PF01061">
    <property type="entry name" value="ABC2_membrane"/>
    <property type="match status" value="1"/>
</dbReference>
<feature type="transmembrane region" description="Helical" evidence="6">
    <location>
        <begin position="45"/>
        <end position="64"/>
    </location>
</feature>
<reference evidence="8 9" key="1">
    <citation type="submission" date="2023-06" db="EMBL/GenBank/DDBJ databases">
        <title>Cellulomonas sp. MW4 Whole genome sequence.</title>
        <authorList>
            <person name="Park S."/>
        </authorList>
    </citation>
    <scope>NUCLEOTIDE SEQUENCE [LARGE SCALE GENOMIC DNA]</scope>
    <source>
        <strain evidence="8 9">MW4</strain>
    </source>
</reference>
<evidence type="ECO:0000256" key="3">
    <source>
        <dbReference type="ARBA" id="ARBA00022989"/>
    </source>
</evidence>
<gene>
    <name evidence="8" type="ORF">QRT04_09300</name>
</gene>
<feature type="transmembrane region" description="Helical" evidence="6">
    <location>
        <begin position="119"/>
        <end position="147"/>
    </location>
</feature>
<dbReference type="PANTHER" id="PTHR43229:SF2">
    <property type="entry name" value="NODULATION PROTEIN J"/>
    <property type="match status" value="1"/>
</dbReference>
<dbReference type="Proteomes" id="UP001529338">
    <property type="component" value="Unassembled WGS sequence"/>
</dbReference>
<dbReference type="InterPro" id="IPR000412">
    <property type="entry name" value="ABC_2_transport"/>
</dbReference>
<keyword evidence="4 6" id="KW-0472">Membrane</keyword>
<dbReference type="PIRSF" id="PIRSF006648">
    <property type="entry name" value="DrrB"/>
    <property type="match status" value="1"/>
</dbReference>
<evidence type="ECO:0000256" key="2">
    <source>
        <dbReference type="ARBA" id="ARBA00022692"/>
    </source>
</evidence>
<comment type="subcellular location">
    <subcellularLocation>
        <location evidence="6">Cell membrane</location>
        <topology evidence="6">Multi-pass membrane protein</topology>
    </subcellularLocation>
    <subcellularLocation>
        <location evidence="1">Membrane</location>
        <topology evidence="1">Multi-pass membrane protein</topology>
    </subcellularLocation>
</comment>
<keyword evidence="2 6" id="KW-0812">Transmembrane</keyword>
<organism evidence="8 9">
    <name type="scientific">Cellulomonas alba</name>
    <dbReference type="NCBI Taxonomy" id="3053467"/>
    <lineage>
        <taxon>Bacteria</taxon>
        <taxon>Bacillati</taxon>
        <taxon>Actinomycetota</taxon>
        <taxon>Actinomycetes</taxon>
        <taxon>Micrococcales</taxon>
        <taxon>Cellulomonadaceae</taxon>
        <taxon>Cellulomonas</taxon>
    </lineage>
</organism>
<evidence type="ECO:0000313" key="9">
    <source>
        <dbReference type="Proteomes" id="UP001529338"/>
    </source>
</evidence>
<comment type="similarity">
    <text evidence="6">Belongs to the ABC-2 integral membrane protein family.</text>
</comment>
<dbReference type="InterPro" id="IPR047817">
    <property type="entry name" value="ABC2_TM_bact-type"/>
</dbReference>
<feature type="transmembrane region" description="Helical" evidence="6">
    <location>
        <begin position="244"/>
        <end position="266"/>
    </location>
</feature>
<feature type="domain" description="ABC transmembrane type-2" evidence="7">
    <location>
        <begin position="43"/>
        <end position="269"/>
    </location>
</feature>
<dbReference type="RefSeq" id="WP_289454933.1">
    <property type="nucleotide sequence ID" value="NZ_JAUCGQ010000001.1"/>
</dbReference>
<comment type="caution">
    <text evidence="8">The sequence shown here is derived from an EMBL/GenBank/DDBJ whole genome shotgun (WGS) entry which is preliminary data.</text>
</comment>
<keyword evidence="5" id="KW-0046">Antibiotic resistance</keyword>
<dbReference type="InterPro" id="IPR013525">
    <property type="entry name" value="ABC2_TM"/>
</dbReference>
<keyword evidence="3 6" id="KW-1133">Transmembrane helix</keyword>
<keyword evidence="6" id="KW-1003">Cell membrane</keyword>
<feature type="transmembrane region" description="Helical" evidence="6">
    <location>
        <begin position="76"/>
        <end position="98"/>
    </location>
</feature>
<name>A0ABT7SG21_9CELL</name>
<evidence type="ECO:0000256" key="6">
    <source>
        <dbReference type="RuleBase" id="RU361157"/>
    </source>
</evidence>
<dbReference type="PANTHER" id="PTHR43229">
    <property type="entry name" value="NODULATION PROTEIN J"/>
    <property type="match status" value="1"/>
</dbReference>
<protein>
    <recommendedName>
        <fullName evidence="6">Transport permease protein</fullName>
    </recommendedName>
</protein>
<evidence type="ECO:0000256" key="1">
    <source>
        <dbReference type="ARBA" id="ARBA00004141"/>
    </source>
</evidence>
<keyword evidence="6" id="KW-0813">Transport</keyword>
<dbReference type="PROSITE" id="PS51012">
    <property type="entry name" value="ABC_TM2"/>
    <property type="match status" value="1"/>
</dbReference>
<evidence type="ECO:0000313" key="8">
    <source>
        <dbReference type="EMBL" id="MDM7855126.1"/>
    </source>
</evidence>
<dbReference type="EMBL" id="JAUCGQ010000001">
    <property type="protein sequence ID" value="MDM7855126.1"/>
    <property type="molecule type" value="Genomic_DNA"/>
</dbReference>
<feature type="transmembrane region" description="Helical" evidence="6">
    <location>
        <begin position="153"/>
        <end position="180"/>
    </location>
</feature>